<keyword evidence="2" id="KW-0042">Antenna complex</keyword>
<comment type="similarity">
    <text evidence="1">Belongs to the CpcE/RpcE/PecE family.</text>
</comment>
<dbReference type="Gene3D" id="1.25.10.10">
    <property type="entry name" value="Leucine-rich Repeat Variant"/>
    <property type="match status" value="4"/>
</dbReference>
<keyword evidence="4" id="KW-0456">Lyase</keyword>
<evidence type="ECO:0000256" key="1">
    <source>
        <dbReference type="ARBA" id="ARBA00009299"/>
    </source>
</evidence>
<evidence type="ECO:0000256" key="3">
    <source>
        <dbReference type="ARBA" id="ARBA00022738"/>
    </source>
</evidence>
<dbReference type="InterPro" id="IPR011989">
    <property type="entry name" value="ARM-like"/>
</dbReference>
<name>A0ABR8ADM5_9CYAN</name>
<protein>
    <recommendedName>
        <fullName evidence="7">Leucine rich repeat variant</fullName>
    </recommendedName>
</protein>
<dbReference type="RefSeq" id="WP_190545144.1">
    <property type="nucleotide sequence ID" value="NZ_CAWPNO010000066.1"/>
</dbReference>
<dbReference type="Proteomes" id="UP000658514">
    <property type="component" value="Unassembled WGS sequence"/>
</dbReference>
<gene>
    <name evidence="5" type="ORF">H6G24_20575</name>
</gene>
<organism evidence="5 6">
    <name type="scientific">Calothrix parietina FACHB-288</name>
    <dbReference type="NCBI Taxonomy" id="2692896"/>
    <lineage>
        <taxon>Bacteria</taxon>
        <taxon>Bacillati</taxon>
        <taxon>Cyanobacteriota</taxon>
        <taxon>Cyanophyceae</taxon>
        <taxon>Nostocales</taxon>
        <taxon>Calotrichaceae</taxon>
        <taxon>Calothrix</taxon>
    </lineage>
</organism>
<dbReference type="EMBL" id="JACJQH010000033">
    <property type="protein sequence ID" value="MBD2197874.1"/>
    <property type="molecule type" value="Genomic_DNA"/>
</dbReference>
<sequence>MVMQPLQPVSAADLQAFLDTPEDLLQQPVELQLAVANYIETPRSLLEVLVNSTDKQVSQAASLHVNYAGEITENWQKAVDTILQQQELGQNDRLAVELLKLGTVPPCFFSEWVPAEKLIPALRNPHIPLKYRLQLLERLAQEPTLKPRLQVAESPETPLAVLEQLAGDLELPIRLAVKFNPNCPPSLIELVEGQYTVASDWNTDAEQLAMLAQSRWAWIRLAVAQNPCATAETLMQLAGDTVYKIQLAVAKNPETPADVLAVLAQHQDKTIQATVTEHRNATEEILHQLFPNQQHLLQRRENLPTSILEKFFNEAATDKPIWKNSELRYLYLNQPNTPTWILAELANVDLEVLRAEILTRSNSSPIIKTLETWIQDQTIFLANVAKHPQVSGEILQHLAQYPNPYIHLAVAQNSQTPEALRDMLLQQLAVGSNLNIRLQLASNPQTPVAILEQLAGASSSLNIMIEMLQQIAPDATPSLLNRIKEFIDNRQSPELIIFWLQQGEEFRNSILKEWDNLVESLNASERQTLAYLASQKSSIKWEGRFTAERRDRSGKKSVPSDSQAAENYQMLDGILHLLNSPYNSDRSNLEVVAALLGNPSTPATLRERLWQQSQKSPDELGRYLKDAEMRMALALNPTVLEAERNEYLQQLMATSNNFREQLARHLATPEYLLRRIADERKEYLWRTLAENPNTPADLLLRFLNEEVEKTVYSNTTMFDLVIAHPNLPVLQRYRLLLEKAEAQEITKAHQLMARRTGSPYALAQILAKGDRNSKLTAARSNQTPIPVLQQLAKDADEAIRQAVSKNANLPLNNLLEFTQDPSVHVRLNLAYKPLHSKIPTPIQLLEILAQDESPIIRAKVAEHPDTSVEILVQLANDTSREVKTKLIANPNTPVTILTRLGLEENLVSQRNPNTPGIVLAQAVKSMSGKNLADFIKHPVKGSQMPAETLAQLATHTDSSVRYRVASHPNTPATVLRQLAKDSYVATVRAVASNPNTSPETLEVLASHPDFTTRLDVARNPNTPPRALSQIVQSTQNSGNTPNQTVDMLKSAFPGNHNDVLRCIAGNPRTPIEALEILARREFLGATPDPQAFFPPTTNDEIVRSLAYNPSLTPQLLAILTQDPSVEVRVCLVRHPNLTEALWLRLAEDTAISVREAVGAANNAPVNVLELLARDEQSEVKIQVATNSNTPIPVLEILASDENPSVRTAAASNPHLSETILAQLATDEKVEVRRAVAQNPNTPAAIKQSLRDLVFQPTTQQTSSTLRGLSRIYNPSSDDITSILAEYATSDNAFVRLVTLLHPQTPAEILTQAAQSASWLERYAVADNPATPEELRQQLTHDSNRIVKAVAIANL</sequence>
<reference evidence="5 6" key="1">
    <citation type="journal article" date="2020" name="ISME J.">
        <title>Comparative genomics reveals insights into cyanobacterial evolution and habitat adaptation.</title>
        <authorList>
            <person name="Chen M.Y."/>
            <person name="Teng W.K."/>
            <person name="Zhao L."/>
            <person name="Hu C.X."/>
            <person name="Zhou Y.K."/>
            <person name="Han B.P."/>
            <person name="Song L.R."/>
            <person name="Shu W.S."/>
        </authorList>
    </citation>
    <scope>NUCLEOTIDE SEQUENCE [LARGE SCALE GENOMIC DNA]</scope>
    <source>
        <strain evidence="5 6">FACHB-288</strain>
    </source>
</reference>
<dbReference type="InterPro" id="IPR016024">
    <property type="entry name" value="ARM-type_fold"/>
</dbReference>
<evidence type="ECO:0008006" key="7">
    <source>
        <dbReference type="Google" id="ProtNLM"/>
    </source>
</evidence>
<comment type="caution">
    <text evidence="5">The sequence shown here is derived from an EMBL/GenBank/DDBJ whole genome shotgun (WGS) entry which is preliminary data.</text>
</comment>
<keyword evidence="3" id="KW-0605">Phycobilisome</keyword>
<keyword evidence="6" id="KW-1185">Reference proteome</keyword>
<accession>A0ABR8ADM5</accession>
<proteinExistence type="inferred from homology"/>
<evidence type="ECO:0000256" key="4">
    <source>
        <dbReference type="ARBA" id="ARBA00023239"/>
    </source>
</evidence>
<evidence type="ECO:0000313" key="5">
    <source>
        <dbReference type="EMBL" id="MBD2197874.1"/>
    </source>
</evidence>
<evidence type="ECO:0000256" key="2">
    <source>
        <dbReference type="ARBA" id="ARBA00022549"/>
    </source>
</evidence>
<evidence type="ECO:0000313" key="6">
    <source>
        <dbReference type="Proteomes" id="UP000658514"/>
    </source>
</evidence>
<dbReference type="SUPFAM" id="SSF48371">
    <property type="entry name" value="ARM repeat"/>
    <property type="match status" value="4"/>
</dbReference>